<dbReference type="Pfam" id="PF06580">
    <property type="entry name" value="His_kinase"/>
    <property type="match status" value="1"/>
</dbReference>
<evidence type="ECO:0000256" key="1">
    <source>
        <dbReference type="SAM" id="Phobius"/>
    </source>
</evidence>
<comment type="caution">
    <text evidence="3">The sequence shown here is derived from an EMBL/GenBank/DDBJ whole genome shotgun (WGS) entry which is preliminary data.</text>
</comment>
<dbReference type="SUPFAM" id="SSF55874">
    <property type="entry name" value="ATPase domain of HSP90 chaperone/DNA topoisomerase II/histidine kinase"/>
    <property type="match status" value="1"/>
</dbReference>
<keyword evidence="4" id="KW-1185">Reference proteome</keyword>
<dbReference type="Gene3D" id="3.30.565.10">
    <property type="entry name" value="Histidine kinase-like ATPase, C-terminal domain"/>
    <property type="match status" value="1"/>
</dbReference>
<dbReference type="EMBL" id="JAUHLI010000011">
    <property type="protein sequence ID" value="MEE2002148.1"/>
    <property type="molecule type" value="Genomic_DNA"/>
</dbReference>
<gene>
    <name evidence="3" type="ORF">QWY20_11860</name>
</gene>
<evidence type="ECO:0000259" key="2">
    <source>
        <dbReference type="Pfam" id="PF06580"/>
    </source>
</evidence>
<protein>
    <submittedName>
        <fullName evidence="3">Histidine kinase</fullName>
    </submittedName>
</protein>
<organism evidence="3 4">
    <name type="scientific">Alkalimonas cellulosilytica</name>
    <dbReference type="NCBI Taxonomy" id="3058395"/>
    <lineage>
        <taxon>Bacteria</taxon>
        <taxon>Pseudomonadati</taxon>
        <taxon>Pseudomonadota</taxon>
        <taxon>Gammaproteobacteria</taxon>
        <taxon>Alkalimonas</taxon>
    </lineage>
</organism>
<dbReference type="Proteomes" id="UP001336314">
    <property type="component" value="Unassembled WGS sequence"/>
</dbReference>
<keyword evidence="1" id="KW-1133">Transmembrane helix</keyword>
<evidence type="ECO:0000313" key="3">
    <source>
        <dbReference type="EMBL" id="MEE2002148.1"/>
    </source>
</evidence>
<keyword evidence="1" id="KW-0812">Transmembrane</keyword>
<keyword evidence="1" id="KW-0472">Membrane</keyword>
<feature type="domain" description="Signal transduction histidine kinase internal region" evidence="2">
    <location>
        <begin position="176"/>
        <end position="256"/>
    </location>
</feature>
<keyword evidence="3" id="KW-0418">Kinase</keyword>
<feature type="transmembrane region" description="Helical" evidence="1">
    <location>
        <begin position="59"/>
        <end position="78"/>
    </location>
</feature>
<reference evidence="3 4" key="1">
    <citation type="submission" date="2023-07" db="EMBL/GenBank/DDBJ databases">
        <title>Alkalimonas sp., MEB108 novel, alkaliphilic bacterium isolated from Lonar Lake, India.</title>
        <authorList>
            <person name="Joshi A."/>
            <person name="Thite S."/>
        </authorList>
    </citation>
    <scope>NUCLEOTIDE SEQUENCE [LARGE SCALE GENOMIC DNA]</scope>
    <source>
        <strain evidence="3 4">MEB108</strain>
    </source>
</reference>
<feature type="transmembrane region" description="Helical" evidence="1">
    <location>
        <begin position="136"/>
        <end position="156"/>
    </location>
</feature>
<dbReference type="InterPro" id="IPR010559">
    <property type="entry name" value="Sig_transdc_His_kin_internal"/>
</dbReference>
<evidence type="ECO:0000313" key="4">
    <source>
        <dbReference type="Proteomes" id="UP001336314"/>
    </source>
</evidence>
<dbReference type="PANTHER" id="PTHR34220">
    <property type="entry name" value="SENSOR HISTIDINE KINASE YPDA"/>
    <property type="match status" value="1"/>
</dbReference>
<name>A0ABU7J777_9GAMM</name>
<dbReference type="RefSeq" id="WP_330129222.1">
    <property type="nucleotide sequence ID" value="NZ_JAUHLI010000011.1"/>
</dbReference>
<dbReference type="InterPro" id="IPR050640">
    <property type="entry name" value="Bact_2-comp_sensor_kinase"/>
</dbReference>
<dbReference type="InterPro" id="IPR036890">
    <property type="entry name" value="HATPase_C_sf"/>
</dbReference>
<feature type="transmembrane region" description="Helical" evidence="1">
    <location>
        <begin position="90"/>
        <end position="116"/>
    </location>
</feature>
<proteinExistence type="predicted"/>
<feature type="transmembrane region" description="Helical" evidence="1">
    <location>
        <begin position="20"/>
        <end position="39"/>
    </location>
</feature>
<dbReference type="PANTHER" id="PTHR34220:SF7">
    <property type="entry name" value="SENSOR HISTIDINE KINASE YPDA"/>
    <property type="match status" value="1"/>
</dbReference>
<accession>A0ABU7J777</accession>
<sequence length="377" mass="43528">MKRSSVKTAGLSWLPPLRWFLLASLAYLLVTLIATSHNYHSLLSMGVQRDWSLVFARVAPNWLVWALLTPFIVLFTQHYPWNDAKRWQSLLTQIIAAVLFLALNWLLIVSYVFWLLNPEQQLSFADAFSRYFANPFHIHWGVYLGTVTACFLLQYYRSFHQSQLRTQQLEKGLLKAELQALKSQLNPHFLFNTLNAIVSLIRTEDKAKALQATNQLSQLLRFVLQTQQQEAVPLRHEWQFMELYFALQRLRFGERLQLDIELDEQLDNCLVPPLLLQPLFENAIEHSSKLVSTTTVIAIRARLEPKQQMVMVRVRNSYASHNPRQGFGIGLSNTRARLQAFFGPCANLQHGQSGPDQYSTTLRFPMQLDTKDAGVTR</sequence>
<dbReference type="GO" id="GO:0016301">
    <property type="term" value="F:kinase activity"/>
    <property type="evidence" value="ECO:0007669"/>
    <property type="project" value="UniProtKB-KW"/>
</dbReference>
<keyword evidence="3" id="KW-0808">Transferase</keyword>